<feature type="transmembrane region" description="Helical" evidence="1">
    <location>
        <begin position="151"/>
        <end position="176"/>
    </location>
</feature>
<feature type="transmembrane region" description="Helical" evidence="1">
    <location>
        <begin position="89"/>
        <end position="110"/>
    </location>
</feature>
<name>H8ZF57_NEMA1</name>
<feature type="transmembrane region" description="Helical" evidence="1">
    <location>
        <begin position="188"/>
        <end position="209"/>
    </location>
</feature>
<evidence type="ECO:0000313" key="2">
    <source>
        <dbReference type="EMBL" id="EHY64823.1"/>
    </source>
</evidence>
<feature type="transmembrane region" description="Helical" evidence="1">
    <location>
        <begin position="46"/>
        <end position="69"/>
    </location>
</feature>
<reference evidence="2" key="1">
    <citation type="submission" date="2011-03" db="EMBL/GenBank/DDBJ databases">
        <title>The Genome Sequence of Nematocida sp1 strain ERTm2.</title>
        <authorList>
            <consortium name="The Broad Institute Genome Sequencing Platform"/>
            <consortium name="The Broad Institute Genome Sequencing Center for Infectious Disease"/>
            <person name="Cuomo C."/>
            <person name="Troemel E."/>
            <person name="Young S.K."/>
            <person name="Zeng Q."/>
            <person name="Gargeya S."/>
            <person name="Fitzgerald M."/>
            <person name="Haas B."/>
            <person name="Abouelleil A."/>
            <person name="Alvarado L."/>
            <person name="Arachchi H.M."/>
            <person name="Berlin A."/>
            <person name="Brown A."/>
            <person name="Chapman S.B."/>
            <person name="Chen Z."/>
            <person name="Dunbar C."/>
            <person name="Freedman E."/>
            <person name="Gearin G."/>
            <person name="Gellesch M."/>
            <person name="Goldberg J."/>
            <person name="Griggs A."/>
            <person name="Gujja S."/>
            <person name="Heilman E.R."/>
            <person name="Heiman D."/>
            <person name="Howarth C."/>
            <person name="Larson L."/>
            <person name="Lui A."/>
            <person name="MacDonald P.J.P."/>
            <person name="Mehta T."/>
            <person name="Montmayeur A."/>
            <person name="Murphy C."/>
            <person name="Neiman D."/>
            <person name="Pearson M."/>
            <person name="Priest M."/>
            <person name="Roberts A."/>
            <person name="Saif S."/>
            <person name="Shea T."/>
            <person name="Shenoy N."/>
            <person name="Sisk P."/>
            <person name="Stolte C."/>
            <person name="Sykes S."/>
            <person name="White J."/>
            <person name="Yandava C."/>
            <person name="Wortman J."/>
            <person name="Nusbaum C."/>
            <person name="Birren B."/>
        </authorList>
    </citation>
    <scope>NUCLEOTIDE SEQUENCE</scope>
    <source>
        <strain evidence="2">ERTm2</strain>
    </source>
</reference>
<gene>
    <name evidence="2" type="ORF">NERG_02226</name>
</gene>
<feature type="transmembrane region" description="Helical" evidence="1">
    <location>
        <begin position="6"/>
        <end position="25"/>
    </location>
</feature>
<accession>H8ZF57</accession>
<dbReference type="EMBL" id="JH604638">
    <property type="protein sequence ID" value="EHY64823.1"/>
    <property type="molecule type" value="Genomic_DNA"/>
</dbReference>
<feature type="transmembrane region" description="Helical" evidence="1">
    <location>
        <begin position="122"/>
        <end position="145"/>
    </location>
</feature>
<protein>
    <submittedName>
        <fullName evidence="2">Uncharacterized protein</fullName>
    </submittedName>
</protein>
<dbReference type="AlphaFoldDB" id="H8ZF57"/>
<sequence length="264" mass="29622">MSIEVTPFIFLLNMLSALTMPIIFIRYTAHERITIKPVRLDILDTINISVTVMLTSLYTMWSLGCLIGSYSGVYRIFMYPMGPSYNNLLVMEILIDIFQKGISLLSLSVISLQMKCTEVLRPWGICCGIISIIQGICMCCMMVIFKGTYGWVILYMLSSILSCGIIIFSVLTGIIIRGYVGRDNVSNYMYNNISIWSMRICHMVLVGSILDLMYKMGMILMEVNLLRKYQVLIDLLSLGKAVSVLVAVISAYSARIPKGKAYAG</sequence>
<keyword evidence="1" id="KW-1133">Transmembrane helix</keyword>
<feature type="transmembrane region" description="Helical" evidence="1">
    <location>
        <begin position="229"/>
        <end position="252"/>
    </location>
</feature>
<keyword evidence="1" id="KW-0812">Transmembrane</keyword>
<evidence type="ECO:0000256" key="1">
    <source>
        <dbReference type="SAM" id="Phobius"/>
    </source>
</evidence>
<dbReference type="HOGENOM" id="CLU_1098758_0_0_1"/>
<keyword evidence="1" id="KW-0472">Membrane</keyword>
<proteinExistence type="predicted"/>
<organism evidence="2">
    <name type="scientific">Nematocida ausubeli (strain ATCC PRA-371 / ERTm2)</name>
    <name type="common">Nematode killer fungus</name>
    <dbReference type="NCBI Taxonomy" id="1913371"/>
    <lineage>
        <taxon>Eukaryota</taxon>
        <taxon>Fungi</taxon>
        <taxon>Fungi incertae sedis</taxon>
        <taxon>Microsporidia</taxon>
        <taxon>Nematocida</taxon>
    </lineage>
</organism>
<dbReference type="Proteomes" id="UP000005622">
    <property type="component" value="Unassembled WGS sequence"/>
</dbReference>